<keyword evidence="1" id="KW-0812">Transmembrane</keyword>
<name>A0AAD5BQ32_AMBAR</name>
<reference evidence="2" key="1">
    <citation type="submission" date="2022-06" db="EMBL/GenBank/DDBJ databases">
        <title>Uncovering the hologenomic basis of an extraordinary plant invasion.</title>
        <authorList>
            <person name="Bieker V.C."/>
            <person name="Martin M.D."/>
            <person name="Gilbert T."/>
            <person name="Hodgins K."/>
            <person name="Battlay P."/>
            <person name="Petersen B."/>
            <person name="Wilson J."/>
        </authorList>
    </citation>
    <scope>NUCLEOTIDE SEQUENCE</scope>
    <source>
        <strain evidence="2">AA19_3_7</strain>
        <tissue evidence="2">Leaf</tissue>
    </source>
</reference>
<dbReference type="EMBL" id="JAMZMK010011415">
    <property type="protein sequence ID" value="KAI7727199.1"/>
    <property type="molecule type" value="Genomic_DNA"/>
</dbReference>
<accession>A0AAD5BQ32</accession>
<dbReference type="Proteomes" id="UP001206925">
    <property type="component" value="Unassembled WGS sequence"/>
</dbReference>
<feature type="non-terminal residue" evidence="2">
    <location>
        <position position="1"/>
    </location>
</feature>
<keyword evidence="1" id="KW-1133">Transmembrane helix</keyword>
<proteinExistence type="predicted"/>
<keyword evidence="3" id="KW-1185">Reference proteome</keyword>
<organism evidence="2 3">
    <name type="scientific">Ambrosia artemisiifolia</name>
    <name type="common">Common ragweed</name>
    <dbReference type="NCBI Taxonomy" id="4212"/>
    <lineage>
        <taxon>Eukaryota</taxon>
        <taxon>Viridiplantae</taxon>
        <taxon>Streptophyta</taxon>
        <taxon>Embryophyta</taxon>
        <taxon>Tracheophyta</taxon>
        <taxon>Spermatophyta</taxon>
        <taxon>Magnoliopsida</taxon>
        <taxon>eudicotyledons</taxon>
        <taxon>Gunneridae</taxon>
        <taxon>Pentapetalae</taxon>
        <taxon>asterids</taxon>
        <taxon>campanulids</taxon>
        <taxon>Asterales</taxon>
        <taxon>Asteraceae</taxon>
        <taxon>Asteroideae</taxon>
        <taxon>Heliantheae alliance</taxon>
        <taxon>Heliantheae</taxon>
        <taxon>Ambrosia</taxon>
    </lineage>
</organism>
<comment type="caution">
    <text evidence="2">The sequence shown here is derived from an EMBL/GenBank/DDBJ whole genome shotgun (WGS) entry which is preliminary data.</text>
</comment>
<sequence length="56" mass="6497">MCSENLNGSIYVLISCLILICYQTTWRGLLTERMMMVQIEYSLVVNVLLMESLARH</sequence>
<gene>
    <name evidence="2" type="ORF">M8C21_005616</name>
</gene>
<feature type="transmembrane region" description="Helical" evidence="1">
    <location>
        <begin position="6"/>
        <end position="26"/>
    </location>
</feature>
<evidence type="ECO:0000313" key="2">
    <source>
        <dbReference type="EMBL" id="KAI7727199.1"/>
    </source>
</evidence>
<keyword evidence="1" id="KW-0472">Membrane</keyword>
<dbReference type="AlphaFoldDB" id="A0AAD5BQ32"/>
<evidence type="ECO:0000256" key="1">
    <source>
        <dbReference type="SAM" id="Phobius"/>
    </source>
</evidence>
<evidence type="ECO:0000313" key="3">
    <source>
        <dbReference type="Proteomes" id="UP001206925"/>
    </source>
</evidence>
<protein>
    <submittedName>
        <fullName evidence="2">Uncharacterized protein</fullName>
    </submittedName>
</protein>